<feature type="signal peptide" evidence="1">
    <location>
        <begin position="1"/>
        <end position="19"/>
    </location>
</feature>
<comment type="caution">
    <text evidence="2">The sequence shown here is derived from an EMBL/GenBank/DDBJ whole genome shotgun (WGS) entry which is preliminary data.</text>
</comment>
<name>A0A4C2A1B8_EUMVA</name>
<evidence type="ECO:0000256" key="1">
    <source>
        <dbReference type="SAM" id="SignalP"/>
    </source>
</evidence>
<sequence>MAVIRRLAALACIVSPTSLTGVNVSRRDDVINLHRFSYAMGLLLAPPFLGPFSDPFRDQRLISHRRLSPSKILTNRGTILNSLDSKLYTAS</sequence>
<keyword evidence="3" id="KW-1185">Reference proteome</keyword>
<feature type="non-terminal residue" evidence="2">
    <location>
        <position position="91"/>
    </location>
</feature>
<organism evidence="2 3">
    <name type="scientific">Eumeta variegata</name>
    <name type="common">Bagworm moth</name>
    <name type="synonym">Eumeta japonica</name>
    <dbReference type="NCBI Taxonomy" id="151549"/>
    <lineage>
        <taxon>Eukaryota</taxon>
        <taxon>Metazoa</taxon>
        <taxon>Ecdysozoa</taxon>
        <taxon>Arthropoda</taxon>
        <taxon>Hexapoda</taxon>
        <taxon>Insecta</taxon>
        <taxon>Pterygota</taxon>
        <taxon>Neoptera</taxon>
        <taxon>Endopterygota</taxon>
        <taxon>Lepidoptera</taxon>
        <taxon>Glossata</taxon>
        <taxon>Ditrysia</taxon>
        <taxon>Tineoidea</taxon>
        <taxon>Psychidae</taxon>
        <taxon>Oiketicinae</taxon>
        <taxon>Eumeta</taxon>
    </lineage>
</organism>
<gene>
    <name evidence="2" type="ORF">EVAR_69585_1</name>
</gene>
<protein>
    <submittedName>
        <fullName evidence="2">Uncharacterized protein</fullName>
    </submittedName>
</protein>
<feature type="chain" id="PRO_5020028345" evidence="1">
    <location>
        <begin position="20"/>
        <end position="91"/>
    </location>
</feature>
<proteinExistence type="predicted"/>
<evidence type="ECO:0000313" key="2">
    <source>
        <dbReference type="EMBL" id="GBP92969.1"/>
    </source>
</evidence>
<dbReference type="Proteomes" id="UP000299102">
    <property type="component" value="Unassembled WGS sequence"/>
</dbReference>
<keyword evidence="1" id="KW-0732">Signal</keyword>
<accession>A0A4C2A1B8</accession>
<reference evidence="2 3" key="1">
    <citation type="journal article" date="2019" name="Commun. Biol.">
        <title>The bagworm genome reveals a unique fibroin gene that provides high tensile strength.</title>
        <authorList>
            <person name="Kono N."/>
            <person name="Nakamura H."/>
            <person name="Ohtoshi R."/>
            <person name="Tomita M."/>
            <person name="Numata K."/>
            <person name="Arakawa K."/>
        </authorList>
    </citation>
    <scope>NUCLEOTIDE SEQUENCE [LARGE SCALE GENOMIC DNA]</scope>
</reference>
<evidence type="ECO:0000313" key="3">
    <source>
        <dbReference type="Proteomes" id="UP000299102"/>
    </source>
</evidence>
<dbReference type="EMBL" id="BGZK01002326">
    <property type="protein sequence ID" value="GBP92969.1"/>
    <property type="molecule type" value="Genomic_DNA"/>
</dbReference>
<dbReference type="AlphaFoldDB" id="A0A4C2A1B8"/>